<feature type="domain" description="Amine oxidase" evidence="1">
    <location>
        <begin position="13"/>
        <end position="415"/>
    </location>
</feature>
<dbReference type="InterPro" id="IPR036188">
    <property type="entry name" value="FAD/NAD-bd_sf"/>
</dbReference>
<sequence length="423" mass="45705">MKPRVAVVGAGWAGLAAAVELADAAELTVYEAGREPGGRARCLGRDEDRFDNGQHILLGAYAECLRLMRKVGAEPDHLLRRLPMQWLRQGGLDMRCPRLPAPLHVAAGLLLARGLSWGDKGRLARALDALKRAGYRLPADVGVESWLLRHGQSEALLRDFWRPLVASALNTPLRQASMRVLAAVLRDSLGAGRSASDLLLPMQNVSALFPQPAWRWLGERGVELRLGQRVAAIAPGDGRPRVDEAEYDAVIAAVAPYHADALLAEPALRQRAAAYRYCPIATVYLRYGQSPRLPAPMLGVSGGAADWLFDREALCGEAGWLAAVLSAPASLPPQAELVRAVAEDARRVAPWLGEPQQSKVIVEKRATFASEVGLNRPDVRLAWPGMYLAGDWAHPEYPATLEGAVRSGVAAAAAVKLDLRMEP</sequence>
<dbReference type="RefSeq" id="WP_149296077.1">
    <property type="nucleotide sequence ID" value="NZ_CP043473.1"/>
</dbReference>
<dbReference type="InterPro" id="IPR017830">
    <property type="entry name" value="SQase_HpnE"/>
</dbReference>
<evidence type="ECO:0000313" key="2">
    <source>
        <dbReference type="EMBL" id="QEL55716.1"/>
    </source>
</evidence>
<accession>A0A5C1DGD8</accession>
<dbReference type="KEGG" id="chrm:FYK34_09110"/>
<dbReference type="EMBL" id="CP043473">
    <property type="protein sequence ID" value="QEL55716.1"/>
    <property type="molecule type" value="Genomic_DNA"/>
</dbReference>
<dbReference type="Gene3D" id="3.50.50.60">
    <property type="entry name" value="FAD/NAD(P)-binding domain"/>
    <property type="match status" value="2"/>
</dbReference>
<reference evidence="2 3" key="1">
    <citation type="submission" date="2019-08" db="EMBL/GenBank/DDBJ databases">
        <title>Chromobacterium paludis, a novel bacterium isolated from a Maryland marsh pond.</title>
        <authorList>
            <person name="Blackburn M.B."/>
            <person name="Gundersen-Rindal D.E."/>
        </authorList>
    </citation>
    <scope>NUCLEOTIDE SEQUENCE [LARGE SCALE GENOMIC DNA]</scope>
    <source>
        <strain evidence="3">IIBBL 257-1</strain>
    </source>
</reference>
<dbReference type="SUPFAM" id="SSF51905">
    <property type="entry name" value="FAD/NAD(P)-binding domain"/>
    <property type="match status" value="1"/>
</dbReference>
<name>A0A5C1DGD8_9NEIS</name>
<dbReference type="PANTHER" id="PTHR42923:SF47">
    <property type="entry name" value="BLR3003 PROTEIN"/>
    <property type="match status" value="1"/>
</dbReference>
<dbReference type="Proteomes" id="UP000322079">
    <property type="component" value="Chromosome"/>
</dbReference>
<proteinExistence type="predicted"/>
<dbReference type="Pfam" id="PF01593">
    <property type="entry name" value="Amino_oxidase"/>
    <property type="match status" value="1"/>
</dbReference>
<dbReference type="InterPro" id="IPR002937">
    <property type="entry name" value="Amino_oxidase"/>
</dbReference>
<dbReference type="AlphaFoldDB" id="A0A5C1DGD8"/>
<keyword evidence="3" id="KW-1185">Reference proteome</keyword>
<evidence type="ECO:0000259" key="1">
    <source>
        <dbReference type="Pfam" id="PF01593"/>
    </source>
</evidence>
<dbReference type="Gene3D" id="3.90.660.10">
    <property type="match status" value="1"/>
</dbReference>
<protein>
    <submittedName>
        <fullName evidence="2">NAD(P)-binding protein</fullName>
    </submittedName>
</protein>
<gene>
    <name evidence="2" type="ORF">FYK34_09110</name>
</gene>
<evidence type="ECO:0000313" key="3">
    <source>
        <dbReference type="Proteomes" id="UP000322079"/>
    </source>
</evidence>
<organism evidence="2 3">
    <name type="scientific">Chromobacterium paludis</name>
    <dbReference type="NCBI Taxonomy" id="2605945"/>
    <lineage>
        <taxon>Bacteria</taxon>
        <taxon>Pseudomonadati</taxon>
        <taxon>Pseudomonadota</taxon>
        <taxon>Betaproteobacteria</taxon>
        <taxon>Neisseriales</taxon>
        <taxon>Chromobacteriaceae</taxon>
        <taxon>Chromobacterium</taxon>
    </lineage>
</organism>
<dbReference type="NCBIfam" id="TIGR03467">
    <property type="entry name" value="HpnE"/>
    <property type="match status" value="1"/>
</dbReference>
<dbReference type="PANTHER" id="PTHR42923">
    <property type="entry name" value="PROTOPORPHYRINOGEN OXIDASE"/>
    <property type="match status" value="1"/>
</dbReference>
<dbReference type="InterPro" id="IPR050464">
    <property type="entry name" value="Zeta_carotene_desat/Oxidored"/>
</dbReference>
<dbReference type="GO" id="GO:0016491">
    <property type="term" value="F:oxidoreductase activity"/>
    <property type="evidence" value="ECO:0007669"/>
    <property type="project" value="InterPro"/>
</dbReference>